<dbReference type="Pfam" id="PF13175">
    <property type="entry name" value="AAA_15"/>
    <property type="match status" value="1"/>
</dbReference>
<dbReference type="InterPro" id="IPR027417">
    <property type="entry name" value="P-loop_NTPase"/>
</dbReference>
<gene>
    <name evidence="3" type="ORF">G4L40_08695</name>
</gene>
<organism evidence="3 4">
    <name type="scientific">Flavobacterium celericrescens</name>
    <dbReference type="NCBI Taxonomy" id="2709780"/>
    <lineage>
        <taxon>Bacteria</taxon>
        <taxon>Pseudomonadati</taxon>
        <taxon>Bacteroidota</taxon>
        <taxon>Flavobacteriia</taxon>
        <taxon>Flavobacteriales</taxon>
        <taxon>Flavobacteriaceae</taxon>
        <taxon>Flavobacterium</taxon>
    </lineage>
</organism>
<dbReference type="Proteomes" id="UP000761423">
    <property type="component" value="Unassembled WGS sequence"/>
</dbReference>
<dbReference type="InterPro" id="IPR041685">
    <property type="entry name" value="AAA_GajA/Old/RecF-like"/>
</dbReference>
<comment type="caution">
    <text evidence="3">The sequence shown here is derived from an EMBL/GenBank/DDBJ whole genome shotgun (WGS) entry which is preliminary data.</text>
</comment>
<evidence type="ECO:0000313" key="3">
    <source>
        <dbReference type="EMBL" id="NHM04780.1"/>
    </source>
</evidence>
<dbReference type="InterPro" id="IPR051396">
    <property type="entry name" value="Bact_Antivir_Def_Nuclease"/>
</dbReference>
<evidence type="ECO:0000313" key="4">
    <source>
        <dbReference type="Proteomes" id="UP000761423"/>
    </source>
</evidence>
<proteinExistence type="predicted"/>
<evidence type="ECO:0000259" key="1">
    <source>
        <dbReference type="Pfam" id="PF13175"/>
    </source>
</evidence>
<name>A0ABX0IHI1_9FLAO</name>
<dbReference type="EMBL" id="JAAJBV010000005">
    <property type="protein sequence ID" value="NHM04780.1"/>
    <property type="molecule type" value="Genomic_DNA"/>
</dbReference>
<sequence>MKIKTIEIKNFRLLKDVSLSLEDNTTVIVGRNNSGKTSLTEIFRRLTTDKIPSFSLHDFSIPAVASFTNALNKKLSGFDDNKIREELPVIEIKITIEYPKGADDLGVLGDFIIDLDPDTNTVAIIIQYLLKDGKINALFDGIVDTGPENINLLHKLLKERIPNLYETRIISIDPNDHENAILMDFSRFKLLLGSGFINAQRGLDDVTHAEKDVLGKVLAKLFKTSTSKTAPAEMQVQSDALKKVVSGIQETIDTDFKTQLDRLIPALGLFGYPGLSDPNLTTETTIDISNILESHTKIRYAQGNNLFLPETYNGLGSRNLIYILFQLFEFFREYQSRQISNSLDIIFIEEPEAHLHPQMQQIFIRKLDEIVIEFSKTLNGGVPWPVQFVVTTHSTHIANEAPFESIRYFLTSTGIQRKTTIKDLRKEFTNPAIRVDKEFLHKYLTLTKCDLYFADKAILIEGPVERILMPLLITKSDNADLSKPPLATQYVTTIEVGGAYAHHFYKFLDFLELKSLVITDLDSVYQAPGSTAYSACLAHEGTHTTNTGIKNWFDPSYQGYYPLESCKAKTTEEKIVGSRRITYQIPENGTIAIGRSFEEALILANCRKFGVTGDTVPLREQSSKDLAPDNKEKTTFALKYALEDNNWQAPAYIVEGLQWLATNPITTATELVVVNEPGE</sequence>
<dbReference type="Pfam" id="PF20469">
    <property type="entry name" value="OLD-like_TOPRIM"/>
    <property type="match status" value="1"/>
</dbReference>
<dbReference type="Gene3D" id="3.40.50.300">
    <property type="entry name" value="P-loop containing nucleotide triphosphate hydrolases"/>
    <property type="match status" value="1"/>
</dbReference>
<keyword evidence="4" id="KW-1185">Reference proteome</keyword>
<dbReference type="PANTHER" id="PTHR43581">
    <property type="entry name" value="ATP/GTP PHOSPHATASE"/>
    <property type="match status" value="1"/>
</dbReference>
<dbReference type="InterPro" id="IPR034139">
    <property type="entry name" value="TOPRIM_OLD"/>
</dbReference>
<reference evidence="3 4" key="1">
    <citation type="submission" date="2020-02" db="EMBL/GenBank/DDBJ databases">
        <authorList>
            <person name="Chen W.-M."/>
        </authorList>
    </citation>
    <scope>NUCLEOTIDE SEQUENCE [LARGE SCALE GENOMIC DNA]</scope>
    <source>
        <strain evidence="3 4">TWA-26</strain>
    </source>
</reference>
<dbReference type="PANTHER" id="PTHR43581:SF2">
    <property type="entry name" value="EXCINUCLEASE ATPASE SUBUNIT"/>
    <property type="match status" value="1"/>
</dbReference>
<dbReference type="SUPFAM" id="SSF52540">
    <property type="entry name" value="P-loop containing nucleoside triphosphate hydrolases"/>
    <property type="match status" value="1"/>
</dbReference>
<evidence type="ECO:0000259" key="2">
    <source>
        <dbReference type="Pfam" id="PF20469"/>
    </source>
</evidence>
<protein>
    <submittedName>
        <fullName evidence="3">AAA family ATPase</fullName>
    </submittedName>
</protein>
<dbReference type="RefSeq" id="WP_166236816.1">
    <property type="nucleotide sequence ID" value="NZ_JAAJBV010000005.1"/>
</dbReference>
<accession>A0ABX0IHI1</accession>
<feature type="domain" description="OLD protein-like TOPRIM" evidence="2">
    <location>
        <begin position="453"/>
        <end position="522"/>
    </location>
</feature>
<feature type="domain" description="Endonuclease GajA/Old nuclease/RecF-like AAA" evidence="1">
    <location>
        <begin position="1"/>
        <end position="398"/>
    </location>
</feature>
<dbReference type="CDD" id="cd01026">
    <property type="entry name" value="TOPRIM_OLD"/>
    <property type="match status" value="1"/>
</dbReference>